<evidence type="ECO:0000313" key="8">
    <source>
        <dbReference type="Proteomes" id="UP000034350"/>
    </source>
</evidence>
<dbReference type="PANTHER" id="PTHR31814">
    <property type="match status" value="1"/>
</dbReference>
<reference evidence="7 8" key="1">
    <citation type="journal article" date="2015" name="Environ. Microbiol.">
        <title>Genome analyses suggest the presence of polyploidy and recent human-driven expansions in eight global populations of the honeybee pathogen Nosema ceranae.</title>
        <authorList>
            <person name="Pelin A."/>
            <person name="Selman M."/>
            <person name="Aris-Brosou S."/>
            <person name="Farinelli L."/>
            <person name="Corradi N."/>
        </authorList>
    </citation>
    <scope>NUCLEOTIDE SEQUENCE [LARGE SCALE GENOMIC DNA]</scope>
    <source>
        <strain evidence="7 8">PA08 1199</strain>
    </source>
</reference>
<evidence type="ECO:0000256" key="2">
    <source>
        <dbReference type="ARBA" id="ARBA00012958"/>
    </source>
</evidence>
<keyword evidence="8" id="KW-1185">Reference proteome</keyword>
<comment type="pathway">
    <text evidence="1">Isoprenoid biosynthesis; isopentenyl diphosphate biosynthesis via mevalonate pathway; isopentenyl diphosphate from (R)-mevalonate: step 2/3.</text>
</comment>
<dbReference type="InterPro" id="IPR035102">
    <property type="entry name" value="Phosphomevalonate_kinase"/>
</dbReference>
<evidence type="ECO:0000256" key="5">
    <source>
        <dbReference type="ARBA" id="ARBA00022777"/>
    </source>
</evidence>
<protein>
    <recommendedName>
        <fullName evidence="2">phosphomevalonate kinase</fullName>
        <ecNumber evidence="2">2.7.4.2</ecNumber>
    </recommendedName>
</protein>
<dbReference type="SUPFAM" id="SSF54211">
    <property type="entry name" value="Ribosomal protein S5 domain 2-like"/>
    <property type="match status" value="1"/>
</dbReference>
<dbReference type="Proteomes" id="UP000034350">
    <property type="component" value="Unassembled WGS sequence"/>
</dbReference>
<dbReference type="GO" id="GO:0010142">
    <property type="term" value="P:farnesyl diphosphate biosynthetic process, mevalonate pathway"/>
    <property type="evidence" value="ECO:0007669"/>
    <property type="project" value="TreeGrafter"/>
</dbReference>
<evidence type="ECO:0000256" key="4">
    <source>
        <dbReference type="ARBA" id="ARBA00022741"/>
    </source>
</evidence>
<dbReference type="VEuPathDB" id="MicrosporidiaDB:AAJ76_5000021843"/>
<dbReference type="EC" id="2.7.4.2" evidence="2"/>
<dbReference type="GO" id="GO:0005777">
    <property type="term" value="C:peroxisome"/>
    <property type="evidence" value="ECO:0007669"/>
    <property type="project" value="TreeGrafter"/>
</dbReference>
<sequence length="317" mass="35791">MSLLKEQVNLKIPGKVVINGSYIVLEGEMASVVVLNKYLNVTINTQNSDKFDLNLNIENGDMYLHSENDKGHWIYELITTALTFINVENYNVNINGYFDDFFFLENGVKTGLGSSSCIFIAVIYSLYKIGKMKKPLLIAPKVDFKHNKELVNLLYTVSKTLYPSASGCDIMASFLGPINFSFNVIQKINLIARHIILGSFGASTSTRKMLDLVGKVNWTSLKTINKILVKNLRNKETYKKYLEEIRHCSNIIMPDRQYKILKKTFELNILGCGISGAGGEDAVWCITDNVGQVKYLWEQEFTYVCSCEVVNNGIIIN</sequence>
<keyword evidence="6" id="KW-0067">ATP-binding</keyword>
<dbReference type="GeneID" id="36320737"/>
<dbReference type="VEuPathDB" id="MicrosporidiaDB:G9O61_00g014200"/>
<keyword evidence="5 7" id="KW-0418">Kinase</keyword>
<evidence type="ECO:0000256" key="1">
    <source>
        <dbReference type="ARBA" id="ARBA00005017"/>
    </source>
</evidence>
<dbReference type="InterPro" id="IPR014721">
    <property type="entry name" value="Ribsml_uS5_D2-typ_fold_subgr"/>
</dbReference>
<proteinExistence type="predicted"/>
<dbReference type="GO" id="GO:0005524">
    <property type="term" value="F:ATP binding"/>
    <property type="evidence" value="ECO:0007669"/>
    <property type="project" value="UniProtKB-KW"/>
</dbReference>
<dbReference type="PANTHER" id="PTHR31814:SF2">
    <property type="entry name" value="PHOSPHOMEVALONATE KINASE"/>
    <property type="match status" value="1"/>
</dbReference>
<dbReference type="VEuPathDB" id="MicrosporidiaDB:NCER_101368"/>
<dbReference type="RefSeq" id="XP_024330447.1">
    <property type="nucleotide sequence ID" value="XM_024475790.1"/>
</dbReference>
<dbReference type="EMBL" id="JPQZ01000050">
    <property type="protein sequence ID" value="KKO74705.1"/>
    <property type="molecule type" value="Genomic_DNA"/>
</dbReference>
<dbReference type="AlphaFoldDB" id="A0A0F9WD01"/>
<accession>A0A0F9WD01</accession>
<comment type="caution">
    <text evidence="7">The sequence shown here is derived from an EMBL/GenBank/DDBJ whole genome shotgun (WGS) entry which is preliminary data.</text>
</comment>
<dbReference type="Gene3D" id="3.30.230.10">
    <property type="match status" value="1"/>
</dbReference>
<dbReference type="GO" id="GO:0019287">
    <property type="term" value="P:isopentenyl diphosphate biosynthetic process, mevalonate pathway"/>
    <property type="evidence" value="ECO:0007669"/>
    <property type="project" value="TreeGrafter"/>
</dbReference>
<dbReference type="OrthoDB" id="2193885at2759"/>
<dbReference type="GO" id="GO:0004631">
    <property type="term" value="F:phosphomevalonate kinase activity"/>
    <property type="evidence" value="ECO:0007669"/>
    <property type="project" value="UniProtKB-EC"/>
</dbReference>
<name>A0A0F9WD01_9MICR</name>
<evidence type="ECO:0000256" key="3">
    <source>
        <dbReference type="ARBA" id="ARBA00022679"/>
    </source>
</evidence>
<gene>
    <name evidence="7" type="ORF">AAJ76_5000021843</name>
</gene>
<keyword evidence="4" id="KW-0547">Nucleotide-binding</keyword>
<keyword evidence="3" id="KW-0808">Transferase</keyword>
<evidence type="ECO:0000256" key="6">
    <source>
        <dbReference type="ARBA" id="ARBA00022840"/>
    </source>
</evidence>
<evidence type="ECO:0000313" key="7">
    <source>
        <dbReference type="EMBL" id="KKO74705.1"/>
    </source>
</evidence>
<dbReference type="InterPro" id="IPR020568">
    <property type="entry name" value="Ribosomal_Su5_D2-typ_SF"/>
</dbReference>
<organism evidence="7 8">
    <name type="scientific">Vairimorpha ceranae</name>
    <dbReference type="NCBI Taxonomy" id="40302"/>
    <lineage>
        <taxon>Eukaryota</taxon>
        <taxon>Fungi</taxon>
        <taxon>Fungi incertae sedis</taxon>
        <taxon>Microsporidia</taxon>
        <taxon>Nosematidae</taxon>
        <taxon>Vairimorpha</taxon>
    </lineage>
</organism>